<dbReference type="InterPro" id="IPR027777">
    <property type="entry name" value="DCTN6"/>
</dbReference>
<protein>
    <recommendedName>
        <fullName evidence="3">Dynactin subunit 6</fullName>
    </recommendedName>
</protein>
<comment type="similarity">
    <text evidence="2">Belongs to the dynactin subunits 5/6 family. Dynactin subunit 6 subfamily.</text>
</comment>
<feature type="region of interest" description="Disordered" evidence="7">
    <location>
        <begin position="1"/>
        <end position="32"/>
    </location>
</feature>
<keyword evidence="5" id="KW-0206">Cytoskeleton</keyword>
<dbReference type="EMBL" id="WNWQ01000023">
    <property type="protein sequence ID" value="KAE9983866.1"/>
    <property type="molecule type" value="Genomic_DNA"/>
</dbReference>
<dbReference type="GO" id="GO:0007052">
    <property type="term" value="P:mitotic spindle organization"/>
    <property type="evidence" value="ECO:0007669"/>
    <property type="project" value="TreeGrafter"/>
</dbReference>
<dbReference type="Gene3D" id="2.160.10.10">
    <property type="entry name" value="Hexapeptide repeat proteins"/>
    <property type="match status" value="1"/>
</dbReference>
<dbReference type="GO" id="GO:0005869">
    <property type="term" value="C:dynactin complex"/>
    <property type="evidence" value="ECO:0007669"/>
    <property type="project" value="InterPro"/>
</dbReference>
<comment type="function">
    <text evidence="6">Part of the dynactin complex that activates the molecular motor dynein for ultra-processive transport along microtubules.</text>
</comment>
<dbReference type="AlphaFoldDB" id="A0A8H3V8A8"/>
<comment type="subcellular location">
    <subcellularLocation>
        <location evidence="1">Cytoplasm</location>
        <location evidence="1">Cytoskeleton</location>
    </subcellularLocation>
</comment>
<evidence type="ECO:0000256" key="4">
    <source>
        <dbReference type="ARBA" id="ARBA00022490"/>
    </source>
</evidence>
<sequence length="215" mass="22712">MSGDTSRRQSTTSSSTRPNSKRLSIAPTVPRAPANLDPTCTIASHALLTGHYPISIFANVILHPYAKIISSEGPVDIGEGSMVWERAIVGIDGAGGLEAGSEVRATLLGKNVVIETGAIVEAGVVIGDGTLVEGLARIGEGSVIGNYCKIMTQMSLPPGSVLEDYTILYGYNQRRTDKTMGRNDLVKDIKAAAHLKQIKGLQQLIPSNLAKWSSA</sequence>
<keyword evidence="4" id="KW-0963">Cytoplasm</keyword>
<evidence type="ECO:0000256" key="7">
    <source>
        <dbReference type="SAM" id="MobiDB-lite"/>
    </source>
</evidence>
<dbReference type="GO" id="GO:0070840">
    <property type="term" value="F:dynein complex binding"/>
    <property type="evidence" value="ECO:0007669"/>
    <property type="project" value="TreeGrafter"/>
</dbReference>
<comment type="caution">
    <text evidence="8">The sequence shown here is derived from an EMBL/GenBank/DDBJ whole genome shotgun (WGS) entry which is preliminary data.</text>
</comment>
<evidence type="ECO:0000313" key="9">
    <source>
        <dbReference type="Proteomes" id="UP000433883"/>
    </source>
</evidence>
<dbReference type="SUPFAM" id="SSF51161">
    <property type="entry name" value="Trimeric LpxA-like enzymes"/>
    <property type="match status" value="1"/>
</dbReference>
<dbReference type="PANTHER" id="PTHR13072:SF0">
    <property type="entry name" value="DYNACTIN SUBUNIT 6"/>
    <property type="match status" value="1"/>
</dbReference>
<evidence type="ECO:0000256" key="5">
    <source>
        <dbReference type="ARBA" id="ARBA00023212"/>
    </source>
</evidence>
<accession>A0A8H3V8A8</accession>
<dbReference type="PANTHER" id="PTHR13072">
    <property type="entry name" value="DYNACTIN 6"/>
    <property type="match status" value="1"/>
</dbReference>
<reference evidence="8 9" key="1">
    <citation type="submission" date="2019-11" db="EMBL/GenBank/DDBJ databases">
        <title>Venturia inaequalis Genome Resource.</title>
        <authorList>
            <person name="Lichtner F.J."/>
        </authorList>
    </citation>
    <scope>NUCLEOTIDE SEQUENCE [LARGE SCALE GENOMIC DNA]</scope>
    <source>
        <strain evidence="8">Bline_iso_100314</strain>
    </source>
</reference>
<evidence type="ECO:0000313" key="8">
    <source>
        <dbReference type="EMBL" id="KAE9983866.1"/>
    </source>
</evidence>
<proteinExistence type="inferred from homology"/>
<evidence type="ECO:0000256" key="6">
    <source>
        <dbReference type="ARBA" id="ARBA00034687"/>
    </source>
</evidence>
<evidence type="ECO:0000256" key="1">
    <source>
        <dbReference type="ARBA" id="ARBA00004245"/>
    </source>
</evidence>
<evidence type="ECO:0000256" key="3">
    <source>
        <dbReference type="ARBA" id="ARBA00016573"/>
    </source>
</evidence>
<dbReference type="InterPro" id="IPR011004">
    <property type="entry name" value="Trimer_LpxA-like_sf"/>
</dbReference>
<feature type="compositionally biased region" description="Low complexity" evidence="7">
    <location>
        <begin position="1"/>
        <end position="22"/>
    </location>
</feature>
<evidence type="ECO:0000256" key="2">
    <source>
        <dbReference type="ARBA" id="ARBA00007719"/>
    </source>
</evidence>
<dbReference type="Proteomes" id="UP000433883">
    <property type="component" value="Unassembled WGS sequence"/>
</dbReference>
<organism evidence="8 9">
    <name type="scientific">Venturia inaequalis</name>
    <name type="common">Apple scab fungus</name>
    <dbReference type="NCBI Taxonomy" id="5025"/>
    <lineage>
        <taxon>Eukaryota</taxon>
        <taxon>Fungi</taxon>
        <taxon>Dikarya</taxon>
        <taxon>Ascomycota</taxon>
        <taxon>Pezizomycotina</taxon>
        <taxon>Dothideomycetes</taxon>
        <taxon>Pleosporomycetidae</taxon>
        <taxon>Venturiales</taxon>
        <taxon>Venturiaceae</taxon>
        <taxon>Venturia</taxon>
    </lineage>
</organism>
<gene>
    <name evidence="8" type="ORF">BLS_003524</name>
</gene>
<name>A0A8H3V8A8_VENIN</name>